<dbReference type="InterPro" id="IPR003856">
    <property type="entry name" value="LPS_length_determ_N"/>
</dbReference>
<feature type="region of interest" description="Disordered" evidence="7">
    <location>
        <begin position="429"/>
        <end position="556"/>
    </location>
</feature>
<evidence type="ECO:0000256" key="1">
    <source>
        <dbReference type="ARBA" id="ARBA00004651"/>
    </source>
</evidence>
<dbReference type="Proteomes" id="UP000655044">
    <property type="component" value="Unassembled WGS sequence"/>
</dbReference>
<evidence type="ECO:0000256" key="3">
    <source>
        <dbReference type="ARBA" id="ARBA00022475"/>
    </source>
</evidence>
<dbReference type="Pfam" id="PF02706">
    <property type="entry name" value="Wzz"/>
    <property type="match status" value="1"/>
</dbReference>
<feature type="compositionally biased region" description="Basic and acidic residues" evidence="7">
    <location>
        <begin position="368"/>
        <end position="384"/>
    </location>
</feature>
<evidence type="ECO:0000256" key="7">
    <source>
        <dbReference type="SAM" id="MobiDB-lite"/>
    </source>
</evidence>
<feature type="compositionally biased region" description="Low complexity" evidence="7">
    <location>
        <begin position="492"/>
        <end position="502"/>
    </location>
</feature>
<keyword evidence="10" id="KW-1185">Reference proteome</keyword>
<name>A0A8J3S552_PLARO</name>
<protein>
    <recommendedName>
        <fullName evidence="8">Polysaccharide chain length determinant N-terminal domain-containing protein</fullName>
    </recommendedName>
</protein>
<keyword evidence="5" id="KW-1133">Transmembrane helix</keyword>
<keyword evidence="6" id="KW-0472">Membrane</keyword>
<dbReference type="PANTHER" id="PTHR32309">
    <property type="entry name" value="TYROSINE-PROTEIN KINASE"/>
    <property type="match status" value="1"/>
</dbReference>
<proteinExistence type="inferred from homology"/>
<comment type="caution">
    <text evidence="9">The sequence shown here is derived from an EMBL/GenBank/DDBJ whole genome shotgun (WGS) entry which is preliminary data.</text>
</comment>
<feature type="compositionally biased region" description="Low complexity" evidence="7">
    <location>
        <begin position="429"/>
        <end position="446"/>
    </location>
</feature>
<evidence type="ECO:0000256" key="6">
    <source>
        <dbReference type="ARBA" id="ARBA00023136"/>
    </source>
</evidence>
<accession>A0A8J3S552</accession>
<dbReference type="AlphaFoldDB" id="A0A8J3S552"/>
<dbReference type="InterPro" id="IPR050445">
    <property type="entry name" value="Bact_polysacc_biosynth/exp"/>
</dbReference>
<dbReference type="EMBL" id="BOOI01000053">
    <property type="protein sequence ID" value="GIH86984.1"/>
    <property type="molecule type" value="Genomic_DNA"/>
</dbReference>
<feature type="compositionally biased region" description="Low complexity" evidence="7">
    <location>
        <begin position="462"/>
        <end position="474"/>
    </location>
</feature>
<sequence>MSLSPDTAVRRSGGDLADYAALLGRRWPILLVCLIAGTGGGFLLLRATPPAYTASAHVLVTATGVQEPTNQVTSRQREALNLDTEAQIARSAVVSRKAEQVFKGPLDPVEVSVPPNTSVLEISYTAADPGSAAAGAGAYAQAYLAHRGEAATRAQTVQLETLLAKLKQVNTGLARVVAELPGLAKGSAERTIALQRRSVLSRQVYNLTVKYDSLKTVAITPGSVISEAVAPTAPSAPRPPLYLGSGLMLGLLAGVCLAWLRDRLGTRCRTASDVTRLTGLDIVTGERIHDLASAAGTRGAVVLVPLPGTSSRAVARAVRELRGNHVPVIGAAVTARDADPGEDGLPGSHTDPAREPVRENGPGAKPAWGDRADARPERGDRTDPKPAWGDRTGPGPRDGTVSAASADARIAAAIKAAAINSAAINSAATRSPAPAGTGDADTAATTEISTTEVRAAMREGTAAQSSAAPAAAAPTVLLPAGRTGPGEPHEPAGPGEPSGPARPGEPRETAGPGGLPGFSGLAGLAVPAERSEPVDNSPETVPLTPFPTLGKKVFPT</sequence>
<dbReference type="GO" id="GO:0005886">
    <property type="term" value="C:plasma membrane"/>
    <property type="evidence" value="ECO:0007669"/>
    <property type="project" value="UniProtKB-SubCell"/>
</dbReference>
<keyword evidence="4" id="KW-0812">Transmembrane</keyword>
<evidence type="ECO:0000256" key="2">
    <source>
        <dbReference type="ARBA" id="ARBA00006683"/>
    </source>
</evidence>
<evidence type="ECO:0000259" key="8">
    <source>
        <dbReference type="Pfam" id="PF02706"/>
    </source>
</evidence>
<comment type="similarity">
    <text evidence="2">Belongs to the CpsC/CapA family.</text>
</comment>
<evidence type="ECO:0000256" key="4">
    <source>
        <dbReference type="ARBA" id="ARBA00022692"/>
    </source>
</evidence>
<gene>
    <name evidence="9" type="ORF">Pro02_53920</name>
</gene>
<comment type="subcellular location">
    <subcellularLocation>
        <location evidence="1">Cell membrane</location>
        <topology evidence="1">Multi-pass membrane protein</topology>
    </subcellularLocation>
</comment>
<evidence type="ECO:0000256" key="5">
    <source>
        <dbReference type="ARBA" id="ARBA00022989"/>
    </source>
</evidence>
<evidence type="ECO:0000313" key="10">
    <source>
        <dbReference type="Proteomes" id="UP000655044"/>
    </source>
</evidence>
<organism evidence="9 10">
    <name type="scientific">Planobispora rosea</name>
    <dbReference type="NCBI Taxonomy" id="35762"/>
    <lineage>
        <taxon>Bacteria</taxon>
        <taxon>Bacillati</taxon>
        <taxon>Actinomycetota</taxon>
        <taxon>Actinomycetes</taxon>
        <taxon>Streptosporangiales</taxon>
        <taxon>Streptosporangiaceae</taxon>
        <taxon>Planobispora</taxon>
    </lineage>
</organism>
<keyword evidence="3" id="KW-1003">Cell membrane</keyword>
<feature type="region of interest" description="Disordered" evidence="7">
    <location>
        <begin position="332"/>
        <end position="403"/>
    </location>
</feature>
<dbReference type="PANTHER" id="PTHR32309:SF31">
    <property type="entry name" value="CAPSULAR EXOPOLYSACCHARIDE FAMILY"/>
    <property type="match status" value="1"/>
</dbReference>
<reference evidence="9" key="1">
    <citation type="submission" date="2021-01" db="EMBL/GenBank/DDBJ databases">
        <title>Whole genome shotgun sequence of Planobispora rosea NBRC 15558.</title>
        <authorList>
            <person name="Komaki H."/>
            <person name="Tamura T."/>
        </authorList>
    </citation>
    <scope>NUCLEOTIDE SEQUENCE</scope>
    <source>
        <strain evidence="9">NBRC 15558</strain>
    </source>
</reference>
<evidence type="ECO:0000313" key="9">
    <source>
        <dbReference type="EMBL" id="GIH86984.1"/>
    </source>
</evidence>
<dbReference type="RefSeq" id="WP_189243292.1">
    <property type="nucleotide sequence ID" value="NZ_BMQP01000033.1"/>
</dbReference>
<feature type="domain" description="Polysaccharide chain length determinant N-terminal" evidence="8">
    <location>
        <begin position="15"/>
        <end position="92"/>
    </location>
</feature>